<keyword evidence="1" id="KW-0349">Heme</keyword>
<keyword evidence="4" id="KW-0408">Iron</keyword>
<dbReference type="RefSeq" id="WP_245739930.1">
    <property type="nucleotide sequence ID" value="NZ_FORR01000034.1"/>
</dbReference>
<protein>
    <submittedName>
        <fullName evidence="6">Nitric oxide dioxygenase</fullName>
    </submittedName>
</protein>
<dbReference type="STRING" id="46223.SAMN05421852_13414"/>
<keyword evidence="2" id="KW-0813">Transport</keyword>
<evidence type="ECO:0000256" key="3">
    <source>
        <dbReference type="ARBA" id="ARBA00022723"/>
    </source>
</evidence>
<evidence type="ECO:0000313" key="7">
    <source>
        <dbReference type="Proteomes" id="UP000199545"/>
    </source>
</evidence>
<organism evidence="6 7">
    <name type="scientific">Thermoflavimicrobium dichotomicum</name>
    <dbReference type="NCBI Taxonomy" id="46223"/>
    <lineage>
        <taxon>Bacteria</taxon>
        <taxon>Bacillati</taxon>
        <taxon>Bacillota</taxon>
        <taxon>Bacilli</taxon>
        <taxon>Bacillales</taxon>
        <taxon>Thermoactinomycetaceae</taxon>
        <taxon>Thermoflavimicrobium</taxon>
    </lineage>
</organism>
<proteinExistence type="predicted"/>
<dbReference type="PANTHER" id="PTHR43396:SF3">
    <property type="entry name" value="FLAVOHEMOPROTEIN"/>
    <property type="match status" value="1"/>
</dbReference>
<keyword evidence="2" id="KW-0561">Oxygen transport</keyword>
<evidence type="ECO:0000256" key="4">
    <source>
        <dbReference type="ARBA" id="ARBA00023004"/>
    </source>
</evidence>
<feature type="domain" description="FAD-binding FR-type" evidence="5">
    <location>
        <begin position="40"/>
        <end position="159"/>
    </location>
</feature>
<dbReference type="GO" id="GO:0008941">
    <property type="term" value="F:nitric oxide dioxygenase NAD(P)H activity"/>
    <property type="evidence" value="ECO:0007669"/>
    <property type="project" value="TreeGrafter"/>
</dbReference>
<sequence length="159" mass="18537">MPKIIRILAWEKAYEYIANVFIEIEKDLYEQAKAQEGGWEGFREFVVDKKVKESDVITSFYLKPADGKTIATFQPGQYLTLKAKIPGETYTHIRHYSLSDAPGKDYYRISVKREDARDRNQPESYPITSISISRRGTIWNLAPRLATSFWIPKQRIRLC</sequence>
<evidence type="ECO:0000313" key="6">
    <source>
        <dbReference type="EMBL" id="SFJ90244.1"/>
    </source>
</evidence>
<evidence type="ECO:0000259" key="5">
    <source>
        <dbReference type="PROSITE" id="PS51384"/>
    </source>
</evidence>
<dbReference type="GO" id="GO:0005344">
    <property type="term" value="F:oxygen carrier activity"/>
    <property type="evidence" value="ECO:0007669"/>
    <property type="project" value="UniProtKB-KW"/>
</dbReference>
<dbReference type="GO" id="GO:0071500">
    <property type="term" value="P:cellular response to nitrosative stress"/>
    <property type="evidence" value="ECO:0007669"/>
    <property type="project" value="TreeGrafter"/>
</dbReference>
<accession>A0A1I3V3L3</accession>
<evidence type="ECO:0000256" key="1">
    <source>
        <dbReference type="ARBA" id="ARBA00022617"/>
    </source>
</evidence>
<name>A0A1I3V3L3_9BACL</name>
<dbReference type="PANTHER" id="PTHR43396">
    <property type="entry name" value="FLAVOHEMOPROTEIN"/>
    <property type="match status" value="1"/>
</dbReference>
<dbReference type="GO" id="GO:0046210">
    <property type="term" value="P:nitric oxide catabolic process"/>
    <property type="evidence" value="ECO:0007669"/>
    <property type="project" value="TreeGrafter"/>
</dbReference>
<evidence type="ECO:0000256" key="2">
    <source>
        <dbReference type="ARBA" id="ARBA00022621"/>
    </source>
</evidence>
<keyword evidence="7" id="KW-1185">Reference proteome</keyword>
<dbReference type="SUPFAM" id="SSF63380">
    <property type="entry name" value="Riboflavin synthase domain-like"/>
    <property type="match status" value="1"/>
</dbReference>
<dbReference type="AlphaFoldDB" id="A0A1I3V3L3"/>
<gene>
    <name evidence="6" type="ORF">SAMN05421852_13414</name>
</gene>
<dbReference type="InterPro" id="IPR017938">
    <property type="entry name" value="Riboflavin_synthase-like_b-brl"/>
</dbReference>
<dbReference type="Gene3D" id="2.40.30.10">
    <property type="entry name" value="Translation factors"/>
    <property type="match status" value="1"/>
</dbReference>
<keyword evidence="6" id="KW-0223">Dioxygenase</keyword>
<dbReference type="GO" id="GO:0046872">
    <property type="term" value="F:metal ion binding"/>
    <property type="evidence" value="ECO:0007669"/>
    <property type="project" value="UniProtKB-KW"/>
</dbReference>
<dbReference type="PROSITE" id="PS51384">
    <property type="entry name" value="FAD_FR"/>
    <property type="match status" value="1"/>
</dbReference>
<dbReference type="Proteomes" id="UP000199545">
    <property type="component" value="Unassembled WGS sequence"/>
</dbReference>
<dbReference type="EMBL" id="FORR01000034">
    <property type="protein sequence ID" value="SFJ90244.1"/>
    <property type="molecule type" value="Genomic_DNA"/>
</dbReference>
<dbReference type="GO" id="GO:0071949">
    <property type="term" value="F:FAD binding"/>
    <property type="evidence" value="ECO:0007669"/>
    <property type="project" value="TreeGrafter"/>
</dbReference>
<keyword evidence="6" id="KW-0560">Oxidoreductase</keyword>
<dbReference type="InterPro" id="IPR017927">
    <property type="entry name" value="FAD-bd_FR_type"/>
</dbReference>
<keyword evidence="3" id="KW-0479">Metal-binding</keyword>
<reference evidence="6 7" key="1">
    <citation type="submission" date="2016-10" db="EMBL/GenBank/DDBJ databases">
        <authorList>
            <person name="de Groot N.N."/>
        </authorList>
    </citation>
    <scope>NUCLEOTIDE SEQUENCE [LARGE SCALE GENOMIC DNA]</scope>
    <source>
        <strain evidence="6 7">DSM 44778</strain>
    </source>
</reference>